<reference evidence="2" key="2">
    <citation type="submission" date="2020-05" db="UniProtKB">
        <authorList>
            <consortium name="EnsemblMetazoa"/>
        </authorList>
    </citation>
    <scope>IDENTIFICATION</scope>
    <source>
        <strain evidence="2">IAEA</strain>
    </source>
</reference>
<dbReference type="VEuPathDB" id="VectorBase:GBRI009646"/>
<sequence>MRTFFYKIHEEKEKVLKQSVKLVILVMMMVFLFLLLMLLVLFIVSNPINFLIEYEDFFKGE</sequence>
<dbReference type="AlphaFoldDB" id="A0A1A9W823"/>
<dbReference type="EnsemblMetazoa" id="GBRI009646-RA">
    <property type="protein sequence ID" value="GBRI009646-PA"/>
    <property type="gene ID" value="GBRI009646"/>
</dbReference>
<proteinExistence type="predicted"/>
<reference evidence="3" key="1">
    <citation type="submission" date="2014-03" db="EMBL/GenBank/DDBJ databases">
        <authorList>
            <person name="Aksoy S."/>
            <person name="Warren W."/>
            <person name="Wilson R.K."/>
        </authorList>
    </citation>
    <scope>NUCLEOTIDE SEQUENCE [LARGE SCALE GENOMIC DNA]</scope>
    <source>
        <strain evidence="3">IAEA</strain>
    </source>
</reference>
<organism evidence="2 3">
    <name type="scientific">Glossina brevipalpis</name>
    <dbReference type="NCBI Taxonomy" id="37001"/>
    <lineage>
        <taxon>Eukaryota</taxon>
        <taxon>Metazoa</taxon>
        <taxon>Ecdysozoa</taxon>
        <taxon>Arthropoda</taxon>
        <taxon>Hexapoda</taxon>
        <taxon>Insecta</taxon>
        <taxon>Pterygota</taxon>
        <taxon>Neoptera</taxon>
        <taxon>Endopterygota</taxon>
        <taxon>Diptera</taxon>
        <taxon>Brachycera</taxon>
        <taxon>Muscomorpha</taxon>
        <taxon>Hippoboscoidea</taxon>
        <taxon>Glossinidae</taxon>
        <taxon>Glossina</taxon>
    </lineage>
</organism>
<feature type="transmembrane region" description="Helical" evidence="1">
    <location>
        <begin position="20"/>
        <end position="44"/>
    </location>
</feature>
<evidence type="ECO:0000256" key="1">
    <source>
        <dbReference type="SAM" id="Phobius"/>
    </source>
</evidence>
<protein>
    <submittedName>
        <fullName evidence="2">Uncharacterized protein</fullName>
    </submittedName>
</protein>
<keyword evidence="1" id="KW-0472">Membrane</keyword>
<dbReference type="Proteomes" id="UP000091820">
    <property type="component" value="Unassembled WGS sequence"/>
</dbReference>
<accession>A0A1A9W823</accession>
<keyword evidence="3" id="KW-1185">Reference proteome</keyword>
<keyword evidence="1" id="KW-1133">Transmembrane helix</keyword>
<name>A0A1A9W823_9MUSC</name>
<keyword evidence="1" id="KW-0812">Transmembrane</keyword>
<evidence type="ECO:0000313" key="3">
    <source>
        <dbReference type="Proteomes" id="UP000091820"/>
    </source>
</evidence>
<evidence type="ECO:0000313" key="2">
    <source>
        <dbReference type="EnsemblMetazoa" id="GBRI009646-PA"/>
    </source>
</evidence>